<name>A0A2A9MP55_BESBE</name>
<reference evidence="2 3" key="1">
    <citation type="submission" date="2017-09" db="EMBL/GenBank/DDBJ databases">
        <title>Genome sequencing of Besnoitia besnoiti strain Bb-Ger1.</title>
        <authorList>
            <person name="Schares G."/>
            <person name="Venepally P."/>
            <person name="Lorenzi H.A."/>
        </authorList>
    </citation>
    <scope>NUCLEOTIDE SEQUENCE [LARGE SCALE GENOMIC DNA]</scope>
    <source>
        <strain evidence="2 3">Bb-Ger1</strain>
    </source>
</reference>
<dbReference type="OrthoDB" id="329455at2759"/>
<feature type="region of interest" description="Disordered" evidence="1">
    <location>
        <begin position="325"/>
        <end position="474"/>
    </location>
</feature>
<feature type="compositionally biased region" description="Low complexity" evidence="1">
    <location>
        <begin position="137"/>
        <end position="151"/>
    </location>
</feature>
<dbReference type="EMBL" id="NWUJ01000001">
    <property type="protein sequence ID" value="PFH38411.1"/>
    <property type="molecule type" value="Genomic_DNA"/>
</dbReference>
<organism evidence="2 3">
    <name type="scientific">Besnoitia besnoiti</name>
    <name type="common">Apicomplexan protozoan</name>
    <dbReference type="NCBI Taxonomy" id="94643"/>
    <lineage>
        <taxon>Eukaryota</taxon>
        <taxon>Sar</taxon>
        <taxon>Alveolata</taxon>
        <taxon>Apicomplexa</taxon>
        <taxon>Conoidasida</taxon>
        <taxon>Coccidia</taxon>
        <taxon>Eucoccidiorida</taxon>
        <taxon>Eimeriorina</taxon>
        <taxon>Sarcocystidae</taxon>
        <taxon>Besnoitia</taxon>
    </lineage>
</organism>
<feature type="compositionally biased region" description="Polar residues" evidence="1">
    <location>
        <begin position="389"/>
        <end position="399"/>
    </location>
</feature>
<evidence type="ECO:0000313" key="3">
    <source>
        <dbReference type="Proteomes" id="UP000224006"/>
    </source>
</evidence>
<evidence type="ECO:0008006" key="4">
    <source>
        <dbReference type="Google" id="ProtNLM"/>
    </source>
</evidence>
<proteinExistence type="predicted"/>
<gene>
    <name evidence="2" type="ORF">BESB_007530</name>
</gene>
<dbReference type="KEGG" id="bbes:BESB_007530"/>
<dbReference type="VEuPathDB" id="ToxoDB:BESB_007530"/>
<dbReference type="RefSeq" id="XP_029222420.1">
    <property type="nucleotide sequence ID" value="XM_029359507.1"/>
</dbReference>
<comment type="caution">
    <text evidence="2">The sequence shown here is derived from an EMBL/GenBank/DDBJ whole genome shotgun (WGS) entry which is preliminary data.</text>
</comment>
<feature type="compositionally biased region" description="Basic and acidic residues" evidence="1">
    <location>
        <begin position="456"/>
        <end position="465"/>
    </location>
</feature>
<accession>A0A2A9MP55</accession>
<dbReference type="AlphaFoldDB" id="A0A2A9MP55"/>
<protein>
    <recommendedName>
        <fullName evidence="4">Autophagy-related protein 101</fullName>
    </recommendedName>
</protein>
<dbReference type="STRING" id="94643.A0A2A9MP55"/>
<evidence type="ECO:0000313" key="2">
    <source>
        <dbReference type="EMBL" id="PFH38411.1"/>
    </source>
</evidence>
<sequence>MLERGPRSSAQLSLSFYHIRSREKVLGFFQPPDEKIFFERWVLSVRLVNQEGGAVPIHLPQARRLAANTASSPAPSFGDSRHSILPPPPAHVEQEPISTRWPARPAVTRSDVVFGVDAHYGLQTGLSTRDSLPALWGSSSVNQQSQGNQVVRRPPAAPSRSTEPPSLRSTHPKAAAGGSGGGSASPSPSKSDTATQGSASPPEDADQGRHRACGSTVRGDRMVEDEGASAIVARGDRIRELSRVETKEFERRISPLSLHSLFDRFSSVQGLVTFVSSSSGTLGDVHFGPCPAYDRNAESVSVFLSETSSVSNGYRERMKAQAALGGVASRGSDVFPQTQPQPERFGESDQVASQESSHTQEQGRDDRAHRDSEPEISEIRRRNPAGETPRSQPSLSTLFQRKGAEISSGRASEHGFHPSRQVYGTTSDLSGMRERCGDAGPSEAELGRAAQESDTTEEKPGKIRDSSSSASSWLLQEERAAQRRVERAVREAMLKIVRVTTEKQWHLPPPSHANDLNESLMYRFEINFSGPPVVPADHGWSLHFPAALRTAYSRHMPYLT</sequence>
<feature type="compositionally biased region" description="Basic and acidic residues" evidence="1">
    <location>
        <begin position="361"/>
        <end position="381"/>
    </location>
</feature>
<feature type="compositionally biased region" description="Polar residues" evidence="1">
    <location>
        <begin position="350"/>
        <end position="360"/>
    </location>
</feature>
<dbReference type="Proteomes" id="UP000224006">
    <property type="component" value="Chromosome I"/>
</dbReference>
<feature type="compositionally biased region" description="Polar residues" evidence="1">
    <location>
        <begin position="159"/>
        <end position="169"/>
    </location>
</feature>
<feature type="region of interest" description="Disordered" evidence="1">
    <location>
        <begin position="137"/>
        <end position="221"/>
    </location>
</feature>
<evidence type="ECO:0000256" key="1">
    <source>
        <dbReference type="SAM" id="MobiDB-lite"/>
    </source>
</evidence>
<dbReference type="GeneID" id="40305815"/>
<keyword evidence="3" id="KW-1185">Reference proteome</keyword>